<evidence type="ECO:0000313" key="12">
    <source>
        <dbReference type="Proteomes" id="UP000037175"/>
    </source>
</evidence>
<comment type="catalytic activity">
    <reaction evidence="10">
        <text>an acyl phosphate + sn-glycerol 3-phosphate = a 1-acyl-sn-glycero-3-phosphate + phosphate</text>
        <dbReference type="Rhea" id="RHEA:34075"/>
        <dbReference type="ChEBI" id="CHEBI:43474"/>
        <dbReference type="ChEBI" id="CHEBI:57597"/>
        <dbReference type="ChEBI" id="CHEBI:57970"/>
        <dbReference type="ChEBI" id="CHEBI:59918"/>
        <dbReference type="EC" id="2.3.1.275"/>
    </reaction>
</comment>
<dbReference type="HAMAP" id="MF_01043">
    <property type="entry name" value="PlsY"/>
    <property type="match status" value="1"/>
</dbReference>
<keyword evidence="1 10" id="KW-1003">Cell membrane</keyword>
<dbReference type="PATRIC" id="fig|281456.6.peg.639"/>
<evidence type="ECO:0000313" key="11">
    <source>
        <dbReference type="EMBL" id="KNZ70927.1"/>
    </source>
</evidence>
<evidence type="ECO:0000256" key="10">
    <source>
        <dbReference type="HAMAP-Rule" id="MF_01043"/>
    </source>
</evidence>
<evidence type="ECO:0000256" key="9">
    <source>
        <dbReference type="ARBA" id="ARBA00023264"/>
    </source>
</evidence>
<comment type="function">
    <text evidence="10">Catalyzes the transfer of an acyl group from acyl-phosphate (acyl-PO(4)) to glycerol-3-phosphate (G3P) to form lysophosphatidic acid (LPA). This enzyme utilizes acyl-phosphate as fatty acyl donor, but not acyl-CoA or acyl-ACP.</text>
</comment>
<keyword evidence="7 10" id="KW-0472">Membrane</keyword>
<keyword evidence="6 10" id="KW-0443">Lipid metabolism</keyword>
<evidence type="ECO:0000256" key="3">
    <source>
        <dbReference type="ARBA" id="ARBA00022679"/>
    </source>
</evidence>
<feature type="transmembrane region" description="Helical" evidence="10">
    <location>
        <begin position="107"/>
        <end position="131"/>
    </location>
</feature>
<feature type="transmembrane region" description="Helical" evidence="10">
    <location>
        <begin position="74"/>
        <end position="95"/>
    </location>
</feature>
<comment type="subcellular location">
    <subcellularLocation>
        <location evidence="10">Cell membrane</location>
        <topology evidence="10">Multi-pass membrane protein</topology>
    </subcellularLocation>
</comment>
<evidence type="ECO:0000256" key="1">
    <source>
        <dbReference type="ARBA" id="ARBA00022475"/>
    </source>
</evidence>
<comment type="subunit">
    <text evidence="10">Probably interacts with PlsX.</text>
</comment>
<keyword evidence="2 10" id="KW-0444">Lipid biosynthesis</keyword>
<accession>A0A0L6W5T6</accession>
<dbReference type="PANTHER" id="PTHR30309:SF0">
    <property type="entry name" value="GLYCEROL-3-PHOSPHATE ACYLTRANSFERASE-RELATED"/>
    <property type="match status" value="1"/>
</dbReference>
<keyword evidence="4 10" id="KW-0812">Transmembrane</keyword>
<sequence length="196" mass="20705">MKFAVLLLSYLLGSIPVGYIVCKLGKGINIMEHGSGNIGFTNVLRVAGPLYGAVVLLGDTGKGMLATYLGLKYGIQWGILGGIAAMLGHSFSIFLKLRGGKLVATGLGVLIILAPKVALTALAVWLITLAFTRYVSLSSILAGISVPIAMLAYQEPLPMVVFGAFAAGFVVIRHKSNIRKLMAGQEYKIGQKVDPK</sequence>
<comment type="pathway">
    <text evidence="10">Lipid metabolism; phospholipid metabolism.</text>
</comment>
<dbReference type="UniPathway" id="UPA00085"/>
<keyword evidence="8 10" id="KW-0594">Phospholipid biosynthesis</keyword>
<evidence type="ECO:0000256" key="6">
    <source>
        <dbReference type="ARBA" id="ARBA00023098"/>
    </source>
</evidence>
<evidence type="ECO:0000256" key="5">
    <source>
        <dbReference type="ARBA" id="ARBA00022989"/>
    </source>
</evidence>
<dbReference type="NCBIfam" id="TIGR00023">
    <property type="entry name" value="glycerol-3-phosphate 1-O-acyltransferase PlsY"/>
    <property type="match status" value="1"/>
</dbReference>
<comment type="caution">
    <text evidence="11">The sequence shown here is derived from an EMBL/GenBank/DDBJ whole genome shotgun (WGS) entry which is preliminary data.</text>
</comment>
<keyword evidence="12" id="KW-1185">Reference proteome</keyword>
<evidence type="ECO:0000256" key="2">
    <source>
        <dbReference type="ARBA" id="ARBA00022516"/>
    </source>
</evidence>
<comment type="caution">
    <text evidence="10">Lacks conserved residue(s) required for the propagation of feature annotation.</text>
</comment>
<dbReference type="SMART" id="SM01207">
    <property type="entry name" value="G3P_acyltransf"/>
    <property type="match status" value="1"/>
</dbReference>
<keyword evidence="9 10" id="KW-1208">Phospholipid metabolism</keyword>
<dbReference type="GO" id="GO:0008654">
    <property type="term" value="P:phospholipid biosynthetic process"/>
    <property type="evidence" value="ECO:0007669"/>
    <property type="project" value="UniProtKB-UniRule"/>
</dbReference>
<evidence type="ECO:0000256" key="7">
    <source>
        <dbReference type="ARBA" id="ARBA00023136"/>
    </source>
</evidence>
<name>A0A0L6W5T6_9FIRM</name>
<evidence type="ECO:0000256" key="8">
    <source>
        <dbReference type="ARBA" id="ARBA00023209"/>
    </source>
</evidence>
<dbReference type="PANTHER" id="PTHR30309">
    <property type="entry name" value="INNER MEMBRANE PROTEIN YGIH"/>
    <property type="match status" value="1"/>
</dbReference>
<dbReference type="EC" id="2.3.1.275" evidence="10"/>
<gene>
    <name evidence="10" type="primary">plsY</name>
    <name evidence="11" type="ORF">Tfer_0609</name>
</gene>
<feature type="transmembrane region" description="Helical" evidence="10">
    <location>
        <begin position="151"/>
        <end position="172"/>
    </location>
</feature>
<dbReference type="GO" id="GO:0043772">
    <property type="term" value="F:acyl-phosphate glycerol-3-phosphate acyltransferase activity"/>
    <property type="evidence" value="ECO:0007669"/>
    <property type="project" value="UniProtKB-UniRule"/>
</dbReference>
<dbReference type="Proteomes" id="UP000037175">
    <property type="component" value="Unassembled WGS sequence"/>
</dbReference>
<comment type="similarity">
    <text evidence="10">Belongs to the PlsY family.</text>
</comment>
<dbReference type="Pfam" id="PF02660">
    <property type="entry name" value="G3P_acyltransf"/>
    <property type="match status" value="1"/>
</dbReference>
<proteinExistence type="inferred from homology"/>
<keyword evidence="5 10" id="KW-1133">Transmembrane helix</keyword>
<dbReference type="EMBL" id="LGTE01000002">
    <property type="protein sequence ID" value="KNZ70927.1"/>
    <property type="molecule type" value="Genomic_DNA"/>
</dbReference>
<protein>
    <recommendedName>
        <fullName evidence="10">Glycerol-3-phosphate acyltransferase</fullName>
    </recommendedName>
    <alternativeName>
        <fullName evidence="10">Acyl-PO4 G3P acyltransferase</fullName>
    </alternativeName>
    <alternativeName>
        <fullName evidence="10">Acyl-phosphate--glycerol-3-phosphate acyltransferase</fullName>
    </alternativeName>
    <alternativeName>
        <fullName evidence="10">G3P acyltransferase</fullName>
        <shortName evidence="10">GPAT</shortName>
        <ecNumber evidence="10">2.3.1.275</ecNumber>
    </alternativeName>
    <alternativeName>
        <fullName evidence="10">Lysophosphatidic acid synthase</fullName>
        <shortName evidence="10">LPA synthase</shortName>
    </alternativeName>
</protein>
<dbReference type="GO" id="GO:0005886">
    <property type="term" value="C:plasma membrane"/>
    <property type="evidence" value="ECO:0007669"/>
    <property type="project" value="UniProtKB-SubCell"/>
</dbReference>
<reference evidence="12" key="1">
    <citation type="submission" date="2015-07" db="EMBL/GenBank/DDBJ databases">
        <title>Complete Genome of Thermincola ferriacetica strain Z-0001T.</title>
        <authorList>
            <person name="Lusk B."/>
            <person name="Badalamenti J.P."/>
            <person name="Parameswaran P."/>
            <person name="Bond D.R."/>
            <person name="Torres C.I."/>
        </authorList>
    </citation>
    <scope>NUCLEOTIDE SEQUENCE [LARGE SCALE GENOMIC DNA]</scope>
    <source>
        <strain evidence="12">Z-0001</strain>
    </source>
</reference>
<organism evidence="11 12">
    <name type="scientific">Thermincola ferriacetica</name>
    <dbReference type="NCBI Taxonomy" id="281456"/>
    <lineage>
        <taxon>Bacteria</taxon>
        <taxon>Bacillati</taxon>
        <taxon>Bacillota</taxon>
        <taxon>Clostridia</taxon>
        <taxon>Eubacteriales</taxon>
        <taxon>Thermincolaceae</taxon>
        <taxon>Thermincola</taxon>
    </lineage>
</organism>
<evidence type="ECO:0000256" key="4">
    <source>
        <dbReference type="ARBA" id="ARBA00022692"/>
    </source>
</evidence>
<dbReference type="InterPro" id="IPR003811">
    <property type="entry name" value="G3P_acylTferase_PlsY"/>
</dbReference>
<keyword evidence="3 10" id="KW-0808">Transferase</keyword>
<dbReference type="RefSeq" id="WP_052216810.1">
    <property type="nucleotide sequence ID" value="NZ_LGTE01000002.1"/>
</dbReference>
<dbReference type="AlphaFoldDB" id="A0A0L6W5T6"/>